<accession>A0A200R724</accession>
<evidence type="ECO:0000256" key="3">
    <source>
        <dbReference type="RuleBase" id="RU361155"/>
    </source>
</evidence>
<protein>
    <recommendedName>
        <fullName evidence="3">Sulfotransferase</fullName>
        <ecNumber evidence="3">2.8.2.-</ecNumber>
    </recommendedName>
</protein>
<dbReference type="InterPro" id="IPR000863">
    <property type="entry name" value="Sulfotransferase_dom"/>
</dbReference>
<dbReference type="Gene3D" id="3.40.50.300">
    <property type="entry name" value="P-loop containing nucleotide triphosphate hydrolases"/>
    <property type="match status" value="1"/>
</dbReference>
<gene>
    <name evidence="5" type="ORF">BVC80_1831g48</name>
</gene>
<evidence type="ECO:0000313" key="6">
    <source>
        <dbReference type="Proteomes" id="UP000195402"/>
    </source>
</evidence>
<dbReference type="InParanoid" id="A0A200R724"/>
<sequence length="222" mass="26012">MELNDKLYGSNNCLPDFTNFQSPRLLATHVPYSSLPESIKNSNCKIVYICRNPKDNFISLWHFLRKWASRKGVDRLIPLDEALDLYCNGVSPYGPFWDHELGYWKESLERPEKVLFLKYEDMKKDSSRSKLKRLAEFVGYPFSLEEESEGVMEEILSLCSFDYLKNLEVNKNGISDQKFENKIHFRKGEVGDWKNYLTPTMAERLDRLIEEKFHGSGLVFES</sequence>
<name>A0A200R724_MACCD</name>
<dbReference type="Pfam" id="PF00685">
    <property type="entry name" value="Sulfotransfer_1"/>
    <property type="match status" value="1"/>
</dbReference>
<dbReference type="SUPFAM" id="SSF52540">
    <property type="entry name" value="P-loop containing nucleoside triphosphate hydrolases"/>
    <property type="match status" value="1"/>
</dbReference>
<keyword evidence="6" id="KW-1185">Reference proteome</keyword>
<dbReference type="OrthoDB" id="205623at2759"/>
<feature type="domain" description="Sulfotransferase" evidence="4">
    <location>
        <begin position="18"/>
        <end position="217"/>
    </location>
</feature>
<comment type="similarity">
    <text evidence="1 3">Belongs to the sulfotransferase 1 family.</text>
</comment>
<dbReference type="OMA" id="IDEMHEG"/>
<dbReference type="Proteomes" id="UP000195402">
    <property type="component" value="Unassembled WGS sequence"/>
</dbReference>
<dbReference type="PANTHER" id="PTHR11783">
    <property type="entry name" value="SULFOTRANSFERASE SULT"/>
    <property type="match status" value="1"/>
</dbReference>
<dbReference type="EMBL" id="MVGT01000435">
    <property type="protein sequence ID" value="OVA18524.1"/>
    <property type="molecule type" value="Genomic_DNA"/>
</dbReference>
<evidence type="ECO:0000256" key="2">
    <source>
        <dbReference type="ARBA" id="ARBA00022679"/>
    </source>
</evidence>
<organism evidence="5 6">
    <name type="scientific">Macleaya cordata</name>
    <name type="common">Five-seeded plume-poppy</name>
    <name type="synonym">Bocconia cordata</name>
    <dbReference type="NCBI Taxonomy" id="56857"/>
    <lineage>
        <taxon>Eukaryota</taxon>
        <taxon>Viridiplantae</taxon>
        <taxon>Streptophyta</taxon>
        <taxon>Embryophyta</taxon>
        <taxon>Tracheophyta</taxon>
        <taxon>Spermatophyta</taxon>
        <taxon>Magnoliopsida</taxon>
        <taxon>Ranunculales</taxon>
        <taxon>Papaveraceae</taxon>
        <taxon>Papaveroideae</taxon>
        <taxon>Macleaya</taxon>
    </lineage>
</organism>
<proteinExistence type="inferred from homology"/>
<dbReference type="InterPro" id="IPR027417">
    <property type="entry name" value="P-loop_NTPase"/>
</dbReference>
<dbReference type="EC" id="2.8.2.-" evidence="3"/>
<dbReference type="AlphaFoldDB" id="A0A200R724"/>
<dbReference type="GO" id="GO:0008146">
    <property type="term" value="F:sulfotransferase activity"/>
    <property type="evidence" value="ECO:0007669"/>
    <property type="project" value="InterPro"/>
</dbReference>
<evidence type="ECO:0000259" key="4">
    <source>
        <dbReference type="Pfam" id="PF00685"/>
    </source>
</evidence>
<evidence type="ECO:0000256" key="1">
    <source>
        <dbReference type="ARBA" id="ARBA00005771"/>
    </source>
</evidence>
<reference evidence="5 6" key="1">
    <citation type="journal article" date="2017" name="Mol. Plant">
        <title>The Genome of Medicinal Plant Macleaya cordata Provides New Insights into Benzylisoquinoline Alkaloids Metabolism.</title>
        <authorList>
            <person name="Liu X."/>
            <person name="Liu Y."/>
            <person name="Huang P."/>
            <person name="Ma Y."/>
            <person name="Qing Z."/>
            <person name="Tang Q."/>
            <person name="Cao H."/>
            <person name="Cheng P."/>
            <person name="Zheng Y."/>
            <person name="Yuan Z."/>
            <person name="Zhou Y."/>
            <person name="Liu J."/>
            <person name="Tang Z."/>
            <person name="Zhuo Y."/>
            <person name="Zhang Y."/>
            <person name="Yu L."/>
            <person name="Huang J."/>
            <person name="Yang P."/>
            <person name="Peng Q."/>
            <person name="Zhang J."/>
            <person name="Jiang W."/>
            <person name="Zhang Z."/>
            <person name="Lin K."/>
            <person name="Ro D.K."/>
            <person name="Chen X."/>
            <person name="Xiong X."/>
            <person name="Shang Y."/>
            <person name="Huang S."/>
            <person name="Zeng J."/>
        </authorList>
    </citation>
    <scope>NUCLEOTIDE SEQUENCE [LARGE SCALE GENOMIC DNA]</scope>
    <source>
        <strain evidence="6">cv. BLH2017</strain>
        <tissue evidence="5">Root</tissue>
    </source>
</reference>
<evidence type="ECO:0000313" key="5">
    <source>
        <dbReference type="EMBL" id="OVA18524.1"/>
    </source>
</evidence>
<keyword evidence="2 3" id="KW-0808">Transferase</keyword>
<comment type="caution">
    <text evidence="5">The sequence shown here is derived from an EMBL/GenBank/DDBJ whole genome shotgun (WGS) entry which is preliminary data.</text>
</comment>